<keyword evidence="1" id="KW-1133">Transmembrane helix</keyword>
<dbReference type="InterPro" id="IPR002656">
    <property type="entry name" value="Acyl_transf_3_dom"/>
</dbReference>
<evidence type="ECO:0000313" key="4">
    <source>
        <dbReference type="EMBL" id="GFR70973.1"/>
    </source>
</evidence>
<name>A0AAV4FC56_9GAST</name>
<dbReference type="PANTHER" id="PTHR11161">
    <property type="entry name" value="O-ACYLTRANSFERASE"/>
    <property type="match status" value="1"/>
</dbReference>
<keyword evidence="1" id="KW-0812">Transmembrane</keyword>
<comment type="caution">
    <text evidence="4">The sequence shown here is derived from an EMBL/GenBank/DDBJ whole genome shotgun (WGS) entry which is preliminary data.</text>
</comment>
<evidence type="ECO:0000259" key="3">
    <source>
        <dbReference type="Pfam" id="PF01757"/>
    </source>
</evidence>
<keyword evidence="2" id="KW-0732">Signal</keyword>
<feature type="transmembrane region" description="Helical" evidence="1">
    <location>
        <begin position="96"/>
        <end position="118"/>
    </location>
</feature>
<keyword evidence="5" id="KW-1185">Reference proteome</keyword>
<dbReference type="PANTHER" id="PTHR11161:SF0">
    <property type="entry name" value="O-ACYLTRANSFERASE LIKE PROTEIN"/>
    <property type="match status" value="1"/>
</dbReference>
<dbReference type="Pfam" id="PF01757">
    <property type="entry name" value="Acyl_transf_3"/>
    <property type="match status" value="1"/>
</dbReference>
<feature type="domain" description="Acyltransferase 3" evidence="3">
    <location>
        <begin position="3"/>
        <end position="171"/>
    </location>
</feature>
<protein>
    <submittedName>
        <fullName evidence="4">Nose resistant to fluoxetine protein 6-like</fullName>
    </submittedName>
</protein>
<dbReference type="Proteomes" id="UP000762676">
    <property type="component" value="Unassembled WGS sequence"/>
</dbReference>
<dbReference type="EMBL" id="BMAT01007764">
    <property type="protein sequence ID" value="GFR70973.1"/>
    <property type="molecule type" value="Genomic_DNA"/>
</dbReference>
<gene>
    <name evidence="4" type="ORF">ElyMa_003800500</name>
</gene>
<keyword evidence="1" id="KW-0472">Membrane</keyword>
<evidence type="ECO:0000313" key="5">
    <source>
        <dbReference type="Proteomes" id="UP000762676"/>
    </source>
</evidence>
<accession>A0AAV4FC56</accession>
<sequence length="188" mass="21760">MMIRLTPPYALIILTIVGLQQYCGEGPLWPTVMPIDKHQCEKNWWANLFYINNLVRNSVEDMCFLHTWFLANDMQFFLISPVMLIALCFHKWVGIAVCSTVLLVSAVTTGVLSTQNQWPISVLQQMSPETESYFQDYYIAPWCRIGPFVIGILTGFFLVENPRKRIRITKVSYSATEVLPRDSFERRV</sequence>
<feature type="chain" id="PRO_5043685735" evidence="2">
    <location>
        <begin position="25"/>
        <end position="188"/>
    </location>
</feature>
<evidence type="ECO:0000256" key="2">
    <source>
        <dbReference type="SAM" id="SignalP"/>
    </source>
</evidence>
<organism evidence="4 5">
    <name type="scientific">Elysia marginata</name>
    <dbReference type="NCBI Taxonomy" id="1093978"/>
    <lineage>
        <taxon>Eukaryota</taxon>
        <taxon>Metazoa</taxon>
        <taxon>Spiralia</taxon>
        <taxon>Lophotrochozoa</taxon>
        <taxon>Mollusca</taxon>
        <taxon>Gastropoda</taxon>
        <taxon>Heterobranchia</taxon>
        <taxon>Euthyneura</taxon>
        <taxon>Panpulmonata</taxon>
        <taxon>Sacoglossa</taxon>
        <taxon>Placobranchoidea</taxon>
        <taxon>Plakobranchidae</taxon>
        <taxon>Elysia</taxon>
    </lineage>
</organism>
<feature type="signal peptide" evidence="2">
    <location>
        <begin position="1"/>
        <end position="24"/>
    </location>
</feature>
<reference evidence="4 5" key="1">
    <citation type="journal article" date="2021" name="Elife">
        <title>Chloroplast acquisition without the gene transfer in kleptoplastic sea slugs, Plakobranchus ocellatus.</title>
        <authorList>
            <person name="Maeda T."/>
            <person name="Takahashi S."/>
            <person name="Yoshida T."/>
            <person name="Shimamura S."/>
            <person name="Takaki Y."/>
            <person name="Nagai Y."/>
            <person name="Toyoda A."/>
            <person name="Suzuki Y."/>
            <person name="Arimoto A."/>
            <person name="Ishii H."/>
            <person name="Satoh N."/>
            <person name="Nishiyama T."/>
            <person name="Hasebe M."/>
            <person name="Maruyama T."/>
            <person name="Minagawa J."/>
            <person name="Obokata J."/>
            <person name="Shigenobu S."/>
        </authorList>
    </citation>
    <scope>NUCLEOTIDE SEQUENCE [LARGE SCALE GENOMIC DNA]</scope>
</reference>
<dbReference type="InterPro" id="IPR052728">
    <property type="entry name" value="O2_lipid_transport_reg"/>
</dbReference>
<feature type="transmembrane region" description="Helical" evidence="1">
    <location>
        <begin position="138"/>
        <end position="159"/>
    </location>
</feature>
<evidence type="ECO:0000256" key="1">
    <source>
        <dbReference type="SAM" id="Phobius"/>
    </source>
</evidence>
<dbReference type="GO" id="GO:0016747">
    <property type="term" value="F:acyltransferase activity, transferring groups other than amino-acyl groups"/>
    <property type="evidence" value="ECO:0007669"/>
    <property type="project" value="InterPro"/>
</dbReference>
<dbReference type="AlphaFoldDB" id="A0AAV4FC56"/>
<proteinExistence type="predicted"/>